<dbReference type="InterPro" id="IPR020103">
    <property type="entry name" value="PsdUridine_synth_cat_dom_sf"/>
</dbReference>
<proteinExistence type="predicted"/>
<evidence type="ECO:0000256" key="5">
    <source>
        <dbReference type="ARBA" id="ARBA00038943"/>
    </source>
</evidence>
<dbReference type="InterPro" id="IPR006145">
    <property type="entry name" value="PsdUridine_synth_RsuA/RluA"/>
</dbReference>
<evidence type="ECO:0000256" key="7">
    <source>
        <dbReference type="ARBA" id="ARBA00041803"/>
    </source>
</evidence>
<dbReference type="Pfam" id="PF00849">
    <property type="entry name" value="PseudoU_synth_2"/>
    <property type="match status" value="1"/>
</dbReference>
<evidence type="ECO:0000256" key="9">
    <source>
        <dbReference type="ARBA" id="ARBA00043049"/>
    </source>
</evidence>
<dbReference type="RefSeq" id="WP_091650562.1">
    <property type="nucleotide sequence ID" value="NZ_FOVW01000002.1"/>
</dbReference>
<evidence type="ECO:0000313" key="12">
    <source>
        <dbReference type="Proteomes" id="UP000199564"/>
    </source>
</evidence>
<evidence type="ECO:0000256" key="3">
    <source>
        <dbReference type="ARBA" id="ARBA00036607"/>
    </source>
</evidence>
<dbReference type="EMBL" id="FOVW01000002">
    <property type="protein sequence ID" value="SFN88142.1"/>
    <property type="molecule type" value="Genomic_DNA"/>
</dbReference>
<accession>A0A1I5CMN2</accession>
<dbReference type="GO" id="GO:0160149">
    <property type="term" value="F:tRNA pseudouridine(65) synthase activity"/>
    <property type="evidence" value="ECO:0007669"/>
    <property type="project" value="UniProtKB-EC"/>
</dbReference>
<organism evidence="11 12">
    <name type="scientific">Algoriphagus ornithinivorans</name>
    <dbReference type="NCBI Taxonomy" id="226506"/>
    <lineage>
        <taxon>Bacteria</taxon>
        <taxon>Pseudomonadati</taxon>
        <taxon>Bacteroidota</taxon>
        <taxon>Cytophagia</taxon>
        <taxon>Cytophagales</taxon>
        <taxon>Cyclobacteriaceae</taxon>
        <taxon>Algoriphagus</taxon>
    </lineage>
</organism>
<evidence type="ECO:0000259" key="10">
    <source>
        <dbReference type="Pfam" id="PF00849"/>
    </source>
</evidence>
<keyword evidence="1" id="KW-0819">tRNA processing</keyword>
<keyword evidence="12" id="KW-1185">Reference proteome</keyword>
<evidence type="ECO:0000256" key="4">
    <source>
        <dbReference type="ARBA" id="ARBA00037670"/>
    </source>
</evidence>
<dbReference type="GO" id="GO:0008033">
    <property type="term" value="P:tRNA processing"/>
    <property type="evidence" value="ECO:0007669"/>
    <property type="project" value="UniProtKB-KW"/>
</dbReference>
<evidence type="ECO:0000256" key="6">
    <source>
        <dbReference type="ARBA" id="ARBA00040675"/>
    </source>
</evidence>
<reference evidence="12" key="1">
    <citation type="submission" date="2016-10" db="EMBL/GenBank/DDBJ databases">
        <authorList>
            <person name="Varghese N."/>
            <person name="Submissions S."/>
        </authorList>
    </citation>
    <scope>NUCLEOTIDE SEQUENCE [LARGE SCALE GENOMIC DNA]</scope>
    <source>
        <strain evidence="12">DSM 15282</strain>
    </source>
</reference>
<dbReference type="InterPro" id="IPR006224">
    <property type="entry name" value="PsdUridine_synth_RluA-like_CS"/>
</dbReference>
<dbReference type="InterPro" id="IPR050188">
    <property type="entry name" value="RluA_PseudoU_synthase"/>
</dbReference>
<evidence type="ECO:0000256" key="8">
    <source>
        <dbReference type="ARBA" id="ARBA00041975"/>
    </source>
</evidence>
<dbReference type="GO" id="GO:0003723">
    <property type="term" value="F:RNA binding"/>
    <property type="evidence" value="ECO:0007669"/>
    <property type="project" value="InterPro"/>
</dbReference>
<dbReference type="PROSITE" id="PS01129">
    <property type="entry name" value="PSI_RLU"/>
    <property type="match status" value="1"/>
</dbReference>
<dbReference type="Proteomes" id="UP000199564">
    <property type="component" value="Unassembled WGS sequence"/>
</dbReference>
<dbReference type="Gene3D" id="3.30.2350.10">
    <property type="entry name" value="Pseudouridine synthase"/>
    <property type="match status" value="1"/>
</dbReference>
<gene>
    <name evidence="11" type="ORF">SAMN04488519_102321</name>
</gene>
<evidence type="ECO:0000313" key="11">
    <source>
        <dbReference type="EMBL" id="SFN88142.1"/>
    </source>
</evidence>
<dbReference type="AlphaFoldDB" id="A0A1I5CMN2"/>
<sequence length="235" mass="27096">MHLEILFEDDDIIAINKPSGLLVHRTALAASEKKEFAVQILRDQIGQRVYPAHRLDRPTSGILLFSKKEEVLPLLKKQFENKTVHKSYLAIVRGIPAEKTFTVDQGLKNERSGKIQDAVTHFQVLDSSEIPYDTTGRYPTSRYSLLFAKPETGRTHQIRRHLAHKRHYILGDKKHGNNKQNSFFEKQFGLQNLLLHAHKLEFNHPISNEKITLKAEIPVHFRTILKELNLSDQVL</sequence>
<protein>
    <recommendedName>
        <fullName evidence="6">tRNA pseudouridine synthase C</fullName>
        <ecNumber evidence="5">5.4.99.26</ecNumber>
    </recommendedName>
    <alternativeName>
        <fullName evidence="8">tRNA pseudouridine(65) synthase</fullName>
    </alternativeName>
    <alternativeName>
        <fullName evidence="9">tRNA pseudouridylate synthase C</fullName>
    </alternativeName>
    <alternativeName>
        <fullName evidence="7">tRNA-uridine isomerase C</fullName>
    </alternativeName>
</protein>
<evidence type="ECO:0000256" key="1">
    <source>
        <dbReference type="ARBA" id="ARBA00022694"/>
    </source>
</evidence>
<dbReference type="GO" id="GO:0000455">
    <property type="term" value="P:enzyme-directed rRNA pseudouridine synthesis"/>
    <property type="evidence" value="ECO:0007669"/>
    <property type="project" value="TreeGrafter"/>
</dbReference>
<evidence type="ECO:0000256" key="2">
    <source>
        <dbReference type="ARBA" id="ARBA00023235"/>
    </source>
</evidence>
<comment type="function">
    <text evidence="4">Responsible for synthesis of pseudouridine from uracil-65 in transfer RNAs.</text>
</comment>
<dbReference type="EC" id="5.4.99.26" evidence="5"/>
<comment type="catalytic activity">
    <reaction evidence="3">
        <text>uridine(65) in tRNA = pseudouridine(65) in tRNA</text>
        <dbReference type="Rhea" id="RHEA:42536"/>
        <dbReference type="Rhea" id="RHEA-COMP:10103"/>
        <dbReference type="Rhea" id="RHEA-COMP:10104"/>
        <dbReference type="ChEBI" id="CHEBI:65314"/>
        <dbReference type="ChEBI" id="CHEBI:65315"/>
        <dbReference type="EC" id="5.4.99.26"/>
    </reaction>
</comment>
<dbReference type="STRING" id="226506.SAMN04488519_102321"/>
<feature type="domain" description="Pseudouridine synthase RsuA/RluA-like" evidence="10">
    <location>
        <begin position="11"/>
        <end position="164"/>
    </location>
</feature>
<dbReference type="PANTHER" id="PTHR21600:SF56">
    <property type="entry name" value="TRNA PSEUDOURIDINE SYNTHASE C"/>
    <property type="match status" value="1"/>
</dbReference>
<dbReference type="SUPFAM" id="SSF55120">
    <property type="entry name" value="Pseudouridine synthase"/>
    <property type="match status" value="1"/>
</dbReference>
<name>A0A1I5CMN2_9BACT</name>
<keyword evidence="2" id="KW-0413">Isomerase</keyword>
<dbReference type="PANTHER" id="PTHR21600">
    <property type="entry name" value="MITOCHONDRIAL RNA PSEUDOURIDINE SYNTHASE"/>
    <property type="match status" value="1"/>
</dbReference>